<proteinExistence type="predicted"/>
<sequence>MFPESSKSGPTSSGKSKAKVSFRSTPNATKANKGKAARKDDSDHDDEEVYSDEDLEGEEEEEPDTDEEIHAAQAANSKSKKTAKRKRRATSPTSFGMTLEGLLGISTGSSAQSKPSTSSSRPGSDSEGEEGKGGLDDQEEEEETTVSKAKRRHIDSISAPSGASILSLAPHLRRSAQSQTLNARAARIALEQRRKREEKARVKDVIGGWGPPGVLPEGSDDEDGEGSRKSNKVGADEDPTDVKMMDWINQGGSTGYERRLRKVAQRGVVKLFNAIRAAQTTTTSDLEDEEDGKSEKTKKYSTASSKGSSEVQAKLAAETGLKGLRMSKRDNPLGGKEAALADLSKSNFLDLIRRGTGKVGQANA</sequence>
<accession>A0ACD0NQ13</accession>
<dbReference type="EMBL" id="KZ820308">
    <property type="protein sequence ID" value="PWN47920.1"/>
    <property type="molecule type" value="Genomic_DNA"/>
</dbReference>
<protein>
    <submittedName>
        <fullName evidence="1">Uncharacterized protein</fullName>
    </submittedName>
</protein>
<keyword evidence="2" id="KW-1185">Reference proteome</keyword>
<name>A0ACD0NQ13_9BASI</name>
<reference evidence="1 2" key="1">
    <citation type="journal article" date="2018" name="Mol. Biol. Evol.">
        <title>Broad Genomic Sampling Reveals a Smut Pathogenic Ancestry of the Fungal Clade Ustilaginomycotina.</title>
        <authorList>
            <person name="Kijpornyongpan T."/>
            <person name="Mondo S.J."/>
            <person name="Barry K."/>
            <person name="Sandor L."/>
            <person name="Lee J."/>
            <person name="Lipzen A."/>
            <person name="Pangilinan J."/>
            <person name="LaButti K."/>
            <person name="Hainaut M."/>
            <person name="Henrissat B."/>
            <person name="Grigoriev I.V."/>
            <person name="Spatafora J.W."/>
            <person name="Aime M.C."/>
        </authorList>
    </citation>
    <scope>NUCLEOTIDE SEQUENCE [LARGE SCALE GENOMIC DNA]</scope>
    <source>
        <strain evidence="1 2">SA 807</strain>
    </source>
</reference>
<evidence type="ECO:0000313" key="1">
    <source>
        <dbReference type="EMBL" id="PWN47920.1"/>
    </source>
</evidence>
<gene>
    <name evidence="1" type="ORF">IE53DRAFT_389926</name>
</gene>
<dbReference type="Proteomes" id="UP000245626">
    <property type="component" value="Unassembled WGS sequence"/>
</dbReference>
<organism evidence="1 2">
    <name type="scientific">Violaceomyces palustris</name>
    <dbReference type="NCBI Taxonomy" id="1673888"/>
    <lineage>
        <taxon>Eukaryota</taxon>
        <taxon>Fungi</taxon>
        <taxon>Dikarya</taxon>
        <taxon>Basidiomycota</taxon>
        <taxon>Ustilaginomycotina</taxon>
        <taxon>Ustilaginomycetes</taxon>
        <taxon>Violaceomycetales</taxon>
        <taxon>Violaceomycetaceae</taxon>
        <taxon>Violaceomyces</taxon>
    </lineage>
</organism>
<evidence type="ECO:0000313" key="2">
    <source>
        <dbReference type="Proteomes" id="UP000245626"/>
    </source>
</evidence>